<gene>
    <name evidence="2" type="ORF">HDK90DRAFT_312150</name>
</gene>
<feature type="compositionally biased region" description="Polar residues" evidence="1">
    <location>
        <begin position="27"/>
        <end position="38"/>
    </location>
</feature>
<organism evidence="2 3">
    <name type="scientific">Phyllosticta capitalensis</name>
    <dbReference type="NCBI Taxonomy" id="121624"/>
    <lineage>
        <taxon>Eukaryota</taxon>
        <taxon>Fungi</taxon>
        <taxon>Dikarya</taxon>
        <taxon>Ascomycota</taxon>
        <taxon>Pezizomycotina</taxon>
        <taxon>Dothideomycetes</taxon>
        <taxon>Dothideomycetes incertae sedis</taxon>
        <taxon>Botryosphaeriales</taxon>
        <taxon>Phyllostictaceae</taxon>
        <taxon>Phyllosticta</taxon>
    </lineage>
</organism>
<feature type="region of interest" description="Disordered" evidence="1">
    <location>
        <begin position="1"/>
        <end position="49"/>
    </location>
</feature>
<keyword evidence="3" id="KW-1185">Reference proteome</keyword>
<evidence type="ECO:0000256" key="1">
    <source>
        <dbReference type="SAM" id="MobiDB-lite"/>
    </source>
</evidence>
<evidence type="ECO:0000313" key="3">
    <source>
        <dbReference type="Proteomes" id="UP001492380"/>
    </source>
</evidence>
<evidence type="ECO:0000313" key="2">
    <source>
        <dbReference type="EMBL" id="KAK8232483.1"/>
    </source>
</evidence>
<dbReference type="EMBL" id="JBBWRZ010000007">
    <property type="protein sequence ID" value="KAK8232483.1"/>
    <property type="molecule type" value="Genomic_DNA"/>
</dbReference>
<protein>
    <submittedName>
        <fullName evidence="2">Uncharacterized protein</fullName>
    </submittedName>
</protein>
<proteinExistence type="predicted"/>
<sequence length="277" mass="30541">MASKRPLSSTEPQQDLDAKRTHLVAPPQTSTGSTSYSMAPTHHGPASVMPPVPITLDDAISLLSPEQVKASLVQYAQLSQPFYGFLMDNHAAEMNRRHQINLIPKTFDRQSQIVWNQIGMALRGSGSHQYDAAFDVSDLIDSTINSMLEIATAPPSLLETRQNMMFTLIDIGDMIATCDDTLGDKLRDMFQMEENSLTKAFLDLACSFNDAKRPYILQTVIQTEPTSATFEEKPVELINLCDEYCIMPDLADGLDVLRGEVAEKVDSGTGTESEGQH</sequence>
<feature type="compositionally biased region" description="Polar residues" evidence="1">
    <location>
        <begin position="1"/>
        <end position="13"/>
    </location>
</feature>
<dbReference type="Proteomes" id="UP001492380">
    <property type="component" value="Unassembled WGS sequence"/>
</dbReference>
<comment type="caution">
    <text evidence="2">The sequence shown here is derived from an EMBL/GenBank/DDBJ whole genome shotgun (WGS) entry which is preliminary data.</text>
</comment>
<name>A0ABR1YL96_9PEZI</name>
<reference evidence="2 3" key="1">
    <citation type="submission" date="2024-04" db="EMBL/GenBank/DDBJ databases">
        <title>Phyllosticta paracitricarpa is synonymous to the EU quarantine fungus P. citricarpa based on phylogenomic analyses.</title>
        <authorList>
            <consortium name="Lawrence Berkeley National Laboratory"/>
            <person name="Van Ingen-Buijs V.A."/>
            <person name="Van Westerhoven A.C."/>
            <person name="Haridas S."/>
            <person name="Skiadas P."/>
            <person name="Martin F."/>
            <person name="Groenewald J.Z."/>
            <person name="Crous P.W."/>
            <person name="Seidl M.F."/>
        </authorList>
    </citation>
    <scope>NUCLEOTIDE SEQUENCE [LARGE SCALE GENOMIC DNA]</scope>
    <source>
        <strain evidence="2 3">CBS 123374</strain>
    </source>
</reference>
<accession>A0ABR1YL96</accession>